<comment type="similarity">
    <text evidence="1">Belongs to the phD/YefM antitoxin family.</text>
</comment>
<evidence type="ECO:0000256" key="1">
    <source>
        <dbReference type="ARBA" id="ARBA00009981"/>
    </source>
</evidence>
<dbReference type="STRING" id="381306.AN478_00070"/>
<sequence>MEQEKVSKSEFKARALEFLRRVETSGEHLIVTDHGKATLEIRRYRSQERSPLEVLQGSVIQYEDPTEPVGDQDWDALR</sequence>
<dbReference type="Gene3D" id="3.40.1620.10">
    <property type="entry name" value="YefM-like domain"/>
    <property type="match status" value="1"/>
</dbReference>
<evidence type="ECO:0000313" key="3">
    <source>
        <dbReference type="EMBL" id="SCY66354.1"/>
    </source>
</evidence>
<protein>
    <submittedName>
        <fullName evidence="3">Antitoxin Phd_YefM, type II toxin-antitoxin system</fullName>
    </submittedName>
</protein>
<dbReference type="RefSeq" id="WP_054964608.1">
    <property type="nucleotide sequence ID" value="NZ_FMUN01000011.1"/>
</dbReference>
<dbReference type="Proteomes" id="UP000183104">
    <property type="component" value="Unassembled WGS sequence"/>
</dbReference>
<name>A0A0P9C9T2_9GAMM</name>
<reference evidence="4" key="1">
    <citation type="submission" date="2016-10" db="EMBL/GenBank/DDBJ databases">
        <authorList>
            <person name="Varghese N."/>
        </authorList>
    </citation>
    <scope>NUCLEOTIDE SEQUENCE [LARGE SCALE GENOMIC DNA]</scope>
    <source>
        <strain evidence="4">HL 19</strain>
    </source>
</reference>
<dbReference type="EMBL" id="FMUN01000011">
    <property type="protein sequence ID" value="SCY66354.1"/>
    <property type="molecule type" value="Genomic_DNA"/>
</dbReference>
<accession>A0A0P9C9T2</accession>
<feature type="region of interest" description="Disordered" evidence="2">
    <location>
        <begin position="57"/>
        <end position="78"/>
    </location>
</feature>
<feature type="compositionally biased region" description="Acidic residues" evidence="2">
    <location>
        <begin position="64"/>
        <end position="78"/>
    </location>
</feature>
<dbReference type="AlphaFoldDB" id="A0A0P9C9T2"/>
<gene>
    <name evidence="3" type="ORF">SAMN05661077_0072</name>
</gene>
<evidence type="ECO:0000313" key="4">
    <source>
        <dbReference type="Proteomes" id="UP000183104"/>
    </source>
</evidence>
<dbReference type="InterPro" id="IPR036165">
    <property type="entry name" value="YefM-like_sf"/>
</dbReference>
<keyword evidence="4" id="KW-1185">Reference proteome</keyword>
<dbReference type="SUPFAM" id="SSF143120">
    <property type="entry name" value="YefM-like"/>
    <property type="match status" value="1"/>
</dbReference>
<evidence type="ECO:0000256" key="2">
    <source>
        <dbReference type="SAM" id="MobiDB-lite"/>
    </source>
</evidence>
<dbReference type="OrthoDB" id="8968505at2"/>
<organism evidence="3 4">
    <name type="scientific">Thiohalorhabdus denitrificans</name>
    <dbReference type="NCBI Taxonomy" id="381306"/>
    <lineage>
        <taxon>Bacteria</taxon>
        <taxon>Pseudomonadati</taxon>
        <taxon>Pseudomonadota</taxon>
        <taxon>Gammaproteobacteria</taxon>
        <taxon>Thiohalorhabdales</taxon>
        <taxon>Thiohalorhabdaceae</taxon>
        <taxon>Thiohalorhabdus</taxon>
    </lineage>
</organism>
<proteinExistence type="inferred from homology"/>